<comment type="caution">
    <text evidence="1">The sequence shown here is derived from an EMBL/GenBank/DDBJ whole genome shotgun (WGS) entry which is preliminary data.</text>
</comment>
<accession>A0ABR1EIQ9</accession>
<evidence type="ECO:0000313" key="1">
    <source>
        <dbReference type="EMBL" id="KAK6762567.1"/>
    </source>
</evidence>
<gene>
    <name evidence="1" type="primary">Necator_chrX.g23499</name>
    <name evidence="1" type="ORF">RB195_023335</name>
</gene>
<evidence type="ECO:0000313" key="2">
    <source>
        <dbReference type="Proteomes" id="UP001303046"/>
    </source>
</evidence>
<reference evidence="1 2" key="1">
    <citation type="submission" date="2023-08" db="EMBL/GenBank/DDBJ databases">
        <title>A Necator americanus chromosomal reference genome.</title>
        <authorList>
            <person name="Ilik V."/>
            <person name="Petrzelkova K.J."/>
            <person name="Pardy F."/>
            <person name="Fuh T."/>
            <person name="Niatou-Singa F.S."/>
            <person name="Gouil Q."/>
            <person name="Baker L."/>
            <person name="Ritchie M.E."/>
            <person name="Jex A.R."/>
            <person name="Gazzola D."/>
            <person name="Li H."/>
            <person name="Toshio Fujiwara R."/>
            <person name="Zhan B."/>
            <person name="Aroian R.V."/>
            <person name="Pafco B."/>
            <person name="Schwarz E.M."/>
        </authorList>
    </citation>
    <scope>NUCLEOTIDE SEQUENCE [LARGE SCALE GENOMIC DNA]</scope>
    <source>
        <strain evidence="1 2">Aroian</strain>
        <tissue evidence="1">Whole animal</tissue>
    </source>
</reference>
<organism evidence="1 2">
    <name type="scientific">Necator americanus</name>
    <name type="common">Human hookworm</name>
    <dbReference type="NCBI Taxonomy" id="51031"/>
    <lineage>
        <taxon>Eukaryota</taxon>
        <taxon>Metazoa</taxon>
        <taxon>Ecdysozoa</taxon>
        <taxon>Nematoda</taxon>
        <taxon>Chromadorea</taxon>
        <taxon>Rhabditida</taxon>
        <taxon>Rhabditina</taxon>
        <taxon>Rhabditomorpha</taxon>
        <taxon>Strongyloidea</taxon>
        <taxon>Ancylostomatidae</taxon>
        <taxon>Bunostominae</taxon>
        <taxon>Necator</taxon>
    </lineage>
</organism>
<dbReference type="Proteomes" id="UP001303046">
    <property type="component" value="Unassembled WGS sequence"/>
</dbReference>
<sequence length="99" mass="11007">MVMSVIAPNSTKKELYRPFFPTRHGRTPSSRPNSISSNHRFSIFSKAIQTTTAADRLITRLVNNKSTTTTIKITFNDCLVTAIHIMISVTSTHCALITP</sequence>
<dbReference type="EMBL" id="JAVFWL010000006">
    <property type="protein sequence ID" value="KAK6762567.1"/>
    <property type="molecule type" value="Genomic_DNA"/>
</dbReference>
<proteinExistence type="predicted"/>
<protein>
    <submittedName>
        <fullName evidence="1">Uncharacterized protein</fullName>
    </submittedName>
</protein>
<name>A0ABR1EIQ9_NECAM</name>
<keyword evidence="2" id="KW-1185">Reference proteome</keyword>